<sequence>MGMEMGHPGSKMPMPHGNAGMHPHGEDKLTLSLILWFTFHIIGGHILLPILVITFIFSRAKRGVPLINLAATFSLGSVCACLLLYADEYDGPRPDSSLCLFQAATMCASGPMYATATLTLVLHMRTSMDKLFGVKLRKEGLPWILTMLLAPYVVFIALVVTVSVVGAQMPELVTRHRRKRYCDLNYWPTSVTADAITGLMAIAVIGYTIDVCVRLYRYCWYKRRTGEPATIVKLIIRLLLFIVYLLCGLLLSLFSIIDNAHETGRDMFLATFGIAFFLFFGIHQDVLHAWAFWRPRDPEADNHPPPALCRESTLPEDSDPRRVIDIEAAAIPPQKSEEGVQSAALPPQTQV</sequence>
<gene>
    <name evidence="1" type="ORF">FA95DRAFT_1371500</name>
</gene>
<evidence type="ECO:0000313" key="1">
    <source>
        <dbReference type="EMBL" id="KAI0046453.1"/>
    </source>
</evidence>
<reference evidence="1" key="2">
    <citation type="journal article" date="2022" name="New Phytol.">
        <title>Evolutionary transition to the ectomycorrhizal habit in the genomes of a hyperdiverse lineage of mushroom-forming fungi.</title>
        <authorList>
            <person name="Looney B."/>
            <person name="Miyauchi S."/>
            <person name="Morin E."/>
            <person name="Drula E."/>
            <person name="Courty P.E."/>
            <person name="Kohler A."/>
            <person name="Kuo A."/>
            <person name="LaButti K."/>
            <person name="Pangilinan J."/>
            <person name="Lipzen A."/>
            <person name="Riley R."/>
            <person name="Andreopoulos W."/>
            <person name="He G."/>
            <person name="Johnson J."/>
            <person name="Nolan M."/>
            <person name="Tritt A."/>
            <person name="Barry K.W."/>
            <person name="Grigoriev I.V."/>
            <person name="Nagy L.G."/>
            <person name="Hibbett D."/>
            <person name="Henrissat B."/>
            <person name="Matheny P.B."/>
            <person name="Labbe J."/>
            <person name="Martin F.M."/>
        </authorList>
    </citation>
    <scope>NUCLEOTIDE SEQUENCE</scope>
    <source>
        <strain evidence="1">FP105234-sp</strain>
    </source>
</reference>
<reference evidence="1" key="1">
    <citation type="submission" date="2021-02" db="EMBL/GenBank/DDBJ databases">
        <authorList>
            <consortium name="DOE Joint Genome Institute"/>
            <person name="Ahrendt S."/>
            <person name="Looney B.P."/>
            <person name="Miyauchi S."/>
            <person name="Morin E."/>
            <person name="Drula E."/>
            <person name="Courty P.E."/>
            <person name="Chicoki N."/>
            <person name="Fauchery L."/>
            <person name="Kohler A."/>
            <person name="Kuo A."/>
            <person name="Labutti K."/>
            <person name="Pangilinan J."/>
            <person name="Lipzen A."/>
            <person name="Riley R."/>
            <person name="Andreopoulos W."/>
            <person name="He G."/>
            <person name="Johnson J."/>
            <person name="Barry K.W."/>
            <person name="Grigoriev I.V."/>
            <person name="Nagy L."/>
            <person name="Hibbett D."/>
            <person name="Henrissat B."/>
            <person name="Matheny P.B."/>
            <person name="Labbe J."/>
            <person name="Martin F."/>
        </authorList>
    </citation>
    <scope>NUCLEOTIDE SEQUENCE</scope>
    <source>
        <strain evidence="1">FP105234-sp</strain>
    </source>
</reference>
<keyword evidence="2" id="KW-1185">Reference proteome</keyword>
<comment type="caution">
    <text evidence="1">The sequence shown here is derived from an EMBL/GenBank/DDBJ whole genome shotgun (WGS) entry which is preliminary data.</text>
</comment>
<protein>
    <submittedName>
        <fullName evidence="1">Uncharacterized protein</fullName>
    </submittedName>
</protein>
<accession>A0ACB8RQT8</accession>
<organism evidence="1 2">
    <name type="scientific">Auriscalpium vulgare</name>
    <dbReference type="NCBI Taxonomy" id="40419"/>
    <lineage>
        <taxon>Eukaryota</taxon>
        <taxon>Fungi</taxon>
        <taxon>Dikarya</taxon>
        <taxon>Basidiomycota</taxon>
        <taxon>Agaricomycotina</taxon>
        <taxon>Agaricomycetes</taxon>
        <taxon>Russulales</taxon>
        <taxon>Auriscalpiaceae</taxon>
        <taxon>Auriscalpium</taxon>
    </lineage>
</organism>
<evidence type="ECO:0000313" key="2">
    <source>
        <dbReference type="Proteomes" id="UP000814033"/>
    </source>
</evidence>
<dbReference type="Proteomes" id="UP000814033">
    <property type="component" value="Unassembled WGS sequence"/>
</dbReference>
<proteinExistence type="predicted"/>
<name>A0ACB8RQT8_9AGAM</name>
<dbReference type="EMBL" id="MU275925">
    <property type="protein sequence ID" value="KAI0046453.1"/>
    <property type="molecule type" value="Genomic_DNA"/>
</dbReference>